<sequence length="165" mass="18886">MTSGQRNRSVVHPEQRYGYMPCPLYDTVGGKLCGGPSYSGNSSSDNSRTSSSNNSGSASSSFLDVRFIIRNEIQRVYVTPSFEEKQNLDWIDLPSLRKYSCCSKFKRLKMEKMIEAWENNEIKRLANGLIKSPPLKPNDSETRWSRWAKRFRPSEHSITVLNLAR</sequence>
<accession>A0A834U8P6</accession>
<comment type="caution">
    <text evidence="2">The sequence shown here is derived from an EMBL/GenBank/DDBJ whole genome shotgun (WGS) entry which is preliminary data.</text>
</comment>
<keyword evidence="3" id="KW-1185">Reference proteome</keyword>
<dbReference type="EMBL" id="JACSDY010000008">
    <property type="protein sequence ID" value="KAF7421847.1"/>
    <property type="molecule type" value="Genomic_DNA"/>
</dbReference>
<dbReference type="Proteomes" id="UP000600918">
    <property type="component" value="Unassembled WGS sequence"/>
</dbReference>
<protein>
    <submittedName>
        <fullName evidence="2">Uncharacterized protein</fullName>
    </submittedName>
</protein>
<dbReference type="AlphaFoldDB" id="A0A834U8P6"/>
<gene>
    <name evidence="2" type="ORF">H0235_009683</name>
</gene>
<organism evidence="2 3">
    <name type="scientific">Vespula pensylvanica</name>
    <name type="common">Western yellow jacket</name>
    <name type="synonym">Wasp</name>
    <dbReference type="NCBI Taxonomy" id="30213"/>
    <lineage>
        <taxon>Eukaryota</taxon>
        <taxon>Metazoa</taxon>
        <taxon>Ecdysozoa</taxon>
        <taxon>Arthropoda</taxon>
        <taxon>Hexapoda</taxon>
        <taxon>Insecta</taxon>
        <taxon>Pterygota</taxon>
        <taxon>Neoptera</taxon>
        <taxon>Endopterygota</taxon>
        <taxon>Hymenoptera</taxon>
        <taxon>Apocrita</taxon>
        <taxon>Aculeata</taxon>
        <taxon>Vespoidea</taxon>
        <taxon>Vespidae</taxon>
        <taxon>Vespinae</taxon>
        <taxon>Vespula</taxon>
    </lineage>
</organism>
<feature type="region of interest" description="Disordered" evidence="1">
    <location>
        <begin position="38"/>
        <end position="59"/>
    </location>
</feature>
<name>A0A834U8P6_VESPE</name>
<evidence type="ECO:0000256" key="1">
    <source>
        <dbReference type="SAM" id="MobiDB-lite"/>
    </source>
</evidence>
<evidence type="ECO:0000313" key="2">
    <source>
        <dbReference type="EMBL" id="KAF7421847.1"/>
    </source>
</evidence>
<reference evidence="2" key="1">
    <citation type="journal article" date="2020" name="G3 (Bethesda)">
        <title>High-Quality Assemblies for Three Invasive Social Wasps from the &lt;i&gt;Vespula&lt;/i&gt; Genus.</title>
        <authorList>
            <person name="Harrop T.W.R."/>
            <person name="Guhlin J."/>
            <person name="McLaughlin G.M."/>
            <person name="Permina E."/>
            <person name="Stockwell P."/>
            <person name="Gilligan J."/>
            <person name="Le Lec M.F."/>
            <person name="Gruber M.A.M."/>
            <person name="Quinn O."/>
            <person name="Lovegrove M."/>
            <person name="Duncan E.J."/>
            <person name="Remnant E.J."/>
            <person name="Van Eeckhoven J."/>
            <person name="Graham B."/>
            <person name="Knapp R.A."/>
            <person name="Langford K.W."/>
            <person name="Kronenberg Z."/>
            <person name="Press M.O."/>
            <person name="Eacker S.M."/>
            <person name="Wilson-Rankin E.E."/>
            <person name="Purcell J."/>
            <person name="Lester P.J."/>
            <person name="Dearden P.K."/>
        </authorList>
    </citation>
    <scope>NUCLEOTIDE SEQUENCE</scope>
    <source>
        <strain evidence="2">Volc-1</strain>
    </source>
</reference>
<proteinExistence type="predicted"/>
<evidence type="ECO:0000313" key="3">
    <source>
        <dbReference type="Proteomes" id="UP000600918"/>
    </source>
</evidence>